<feature type="domain" description="EGF-like" evidence="2">
    <location>
        <begin position="177"/>
        <end position="207"/>
    </location>
</feature>
<protein>
    <submittedName>
        <fullName evidence="3">Multiple epidermal growth factor-like domains 10</fullName>
    </submittedName>
</protein>
<organism evidence="3">
    <name type="scientific">Magallana gigas</name>
    <name type="common">Pacific oyster</name>
    <name type="synonym">Crassostrea gigas</name>
    <dbReference type="NCBI Taxonomy" id="29159"/>
    <lineage>
        <taxon>Eukaryota</taxon>
        <taxon>Metazoa</taxon>
        <taxon>Spiralia</taxon>
        <taxon>Lophotrochozoa</taxon>
        <taxon>Mollusca</taxon>
        <taxon>Bivalvia</taxon>
        <taxon>Autobranchia</taxon>
        <taxon>Pteriomorphia</taxon>
        <taxon>Ostreida</taxon>
        <taxon>Ostreoidea</taxon>
        <taxon>Ostreidae</taxon>
        <taxon>Magallana</taxon>
    </lineage>
</organism>
<dbReference type="InterPro" id="IPR042635">
    <property type="entry name" value="MEGF10/SREC1/2-like"/>
</dbReference>
<evidence type="ECO:0000313" key="3">
    <source>
        <dbReference type="EMBL" id="EKC35910.1"/>
    </source>
</evidence>
<feature type="domain" description="EGF-like" evidence="2">
    <location>
        <begin position="265"/>
        <end position="301"/>
    </location>
</feature>
<dbReference type="EMBL" id="JH816636">
    <property type="protein sequence ID" value="EKC35910.1"/>
    <property type="molecule type" value="Genomic_DNA"/>
</dbReference>
<feature type="domain" description="EGF-like" evidence="2">
    <location>
        <begin position="312"/>
        <end position="345"/>
    </location>
</feature>
<dbReference type="Pfam" id="PF22633">
    <property type="entry name" value="F5_F8_type_C_2"/>
    <property type="match status" value="1"/>
</dbReference>
<dbReference type="InterPro" id="IPR008979">
    <property type="entry name" value="Galactose-bd-like_sf"/>
</dbReference>
<accession>K1R3Y5</accession>
<keyword evidence="1" id="KW-0245">EGF-like domain</keyword>
<dbReference type="Gene3D" id="2.170.300.10">
    <property type="entry name" value="Tie2 ligand-binding domain superfamily"/>
    <property type="match status" value="1"/>
</dbReference>
<name>K1R3Y5_MAGGI</name>
<feature type="domain" description="EGF-like" evidence="2">
    <location>
        <begin position="218"/>
        <end position="254"/>
    </location>
</feature>
<dbReference type="InterPro" id="IPR000742">
    <property type="entry name" value="EGF"/>
</dbReference>
<evidence type="ECO:0000256" key="1">
    <source>
        <dbReference type="ARBA" id="ARBA00022536"/>
    </source>
</evidence>
<dbReference type="SUPFAM" id="SSF49785">
    <property type="entry name" value="Galactose-binding domain-like"/>
    <property type="match status" value="1"/>
</dbReference>
<dbReference type="AlphaFoldDB" id="K1R3Y5"/>
<evidence type="ECO:0000259" key="2">
    <source>
        <dbReference type="SMART" id="SM00181"/>
    </source>
</evidence>
<dbReference type="PANTHER" id="PTHR24043:SF8">
    <property type="entry name" value="EGF-LIKE DOMAIN-CONTAINING PROTEIN"/>
    <property type="match status" value="1"/>
</dbReference>
<dbReference type="GO" id="GO:0005044">
    <property type="term" value="F:scavenger receptor activity"/>
    <property type="evidence" value="ECO:0007669"/>
    <property type="project" value="InterPro"/>
</dbReference>
<dbReference type="Pfam" id="PF00053">
    <property type="entry name" value="EGF_laminin"/>
    <property type="match status" value="1"/>
</dbReference>
<dbReference type="HOGENOM" id="CLU_043336_4_0_1"/>
<dbReference type="Gene3D" id="2.60.120.260">
    <property type="entry name" value="Galactose-binding domain-like"/>
    <property type="match status" value="1"/>
</dbReference>
<dbReference type="InterPro" id="IPR002049">
    <property type="entry name" value="LE_dom"/>
</dbReference>
<dbReference type="SMART" id="SM00181">
    <property type="entry name" value="EGF"/>
    <property type="match status" value="5"/>
</dbReference>
<dbReference type="PANTHER" id="PTHR24043">
    <property type="entry name" value="SCAVENGER RECEPTOR CLASS F"/>
    <property type="match status" value="1"/>
</dbReference>
<proteinExistence type="predicted"/>
<reference evidence="3" key="1">
    <citation type="journal article" date="2012" name="Nature">
        <title>The oyster genome reveals stress adaptation and complexity of shell formation.</title>
        <authorList>
            <person name="Zhang G."/>
            <person name="Fang X."/>
            <person name="Guo X."/>
            <person name="Li L."/>
            <person name="Luo R."/>
            <person name="Xu F."/>
            <person name="Yang P."/>
            <person name="Zhang L."/>
            <person name="Wang X."/>
            <person name="Qi H."/>
            <person name="Xiong Z."/>
            <person name="Que H."/>
            <person name="Xie Y."/>
            <person name="Holland P.W."/>
            <person name="Paps J."/>
            <person name="Zhu Y."/>
            <person name="Wu F."/>
            <person name="Chen Y."/>
            <person name="Wang J."/>
            <person name="Peng C."/>
            <person name="Meng J."/>
            <person name="Yang L."/>
            <person name="Liu J."/>
            <person name="Wen B."/>
            <person name="Zhang N."/>
            <person name="Huang Z."/>
            <person name="Zhu Q."/>
            <person name="Feng Y."/>
            <person name="Mount A."/>
            <person name="Hedgecock D."/>
            <person name="Xu Z."/>
            <person name="Liu Y."/>
            <person name="Domazet-Loso T."/>
            <person name="Du Y."/>
            <person name="Sun X."/>
            <person name="Zhang S."/>
            <person name="Liu B."/>
            <person name="Cheng P."/>
            <person name="Jiang X."/>
            <person name="Li J."/>
            <person name="Fan D."/>
            <person name="Wang W."/>
            <person name="Fu W."/>
            <person name="Wang T."/>
            <person name="Wang B."/>
            <person name="Zhang J."/>
            <person name="Peng Z."/>
            <person name="Li Y."/>
            <person name="Li N."/>
            <person name="Wang J."/>
            <person name="Chen M."/>
            <person name="He Y."/>
            <person name="Tan F."/>
            <person name="Song X."/>
            <person name="Zheng Q."/>
            <person name="Huang R."/>
            <person name="Yang H."/>
            <person name="Du X."/>
            <person name="Chen L."/>
            <person name="Yang M."/>
            <person name="Gaffney P.M."/>
            <person name="Wang S."/>
            <person name="Luo L."/>
            <person name="She Z."/>
            <person name="Ming Y."/>
            <person name="Huang W."/>
            <person name="Zhang S."/>
            <person name="Huang B."/>
            <person name="Zhang Y."/>
            <person name="Qu T."/>
            <person name="Ni P."/>
            <person name="Miao G."/>
            <person name="Wang J."/>
            <person name="Wang Q."/>
            <person name="Steinberg C.E."/>
            <person name="Wang H."/>
            <person name="Li N."/>
            <person name="Qian L."/>
            <person name="Zhang G."/>
            <person name="Li Y."/>
            <person name="Yang H."/>
            <person name="Liu X."/>
            <person name="Wang J."/>
            <person name="Yin Y."/>
            <person name="Wang J."/>
        </authorList>
    </citation>
    <scope>NUCLEOTIDE SEQUENCE [LARGE SCALE GENOMIC DNA]</scope>
    <source>
        <strain evidence="3">05x7-T-G4-1.051#20</strain>
    </source>
</reference>
<dbReference type="InParanoid" id="K1R3Y5"/>
<feature type="domain" description="EGF-like" evidence="2">
    <location>
        <begin position="355"/>
        <end position="390"/>
    </location>
</feature>
<gene>
    <name evidence="3" type="ORF">CGI_10024318</name>
</gene>
<sequence length="436" mass="47734">MSNKISFNKIATQSHNSASGTGYDASNALDGNTTTCMRTSIIGDNAPYKTVWWKVDLGGVHSIYSINVQFKNYNGYDIRQRGRFAGFSLYVSDIDVSSIAYIKGSTLCYKDGPQLPTLNFTTICTQFGRYVIFYNERLKEVKYPDAYQLTNVVTELCEVTVQGCNHVGIYGSNCDNPCPTNCKDNTCHIQSGKCLNCKPGWTGIYCTTKCREGWYGTNCSQQCVGHCRDGASCDHVTGQCDRGCAAGWTGLQCTKGCKDGHYGYDCINNCSGHCLSDSPCNKQTGHCDSGCDPGYTNVYCNKACKKGYFGRNCSRVCFPNCKPDTCRHTDGSCTCAAGYTDYNCTTACVQSYGEHCLHPCSLHCYNKTCDRFNGRCLLGCKDGFSGELCDRENVMKIQNVSISIGLILGLSVSVLINLIFIGCGMLLCSYDVGLFC</sequence>